<dbReference type="SUPFAM" id="SSF52402">
    <property type="entry name" value="Adenine nucleotide alpha hydrolases-like"/>
    <property type="match status" value="1"/>
</dbReference>
<name>A0ABD6BUZ0_9EURY</name>
<evidence type="ECO:0000313" key="4">
    <source>
        <dbReference type="Proteomes" id="UP001597139"/>
    </source>
</evidence>
<comment type="similarity">
    <text evidence="1">Belongs to the universal stress protein A family.</text>
</comment>
<reference evidence="3 4" key="1">
    <citation type="journal article" date="2019" name="Int. J. Syst. Evol. Microbiol.">
        <title>The Global Catalogue of Microorganisms (GCM) 10K type strain sequencing project: providing services to taxonomists for standard genome sequencing and annotation.</title>
        <authorList>
            <consortium name="The Broad Institute Genomics Platform"/>
            <consortium name="The Broad Institute Genome Sequencing Center for Infectious Disease"/>
            <person name="Wu L."/>
            <person name="Ma J."/>
        </authorList>
    </citation>
    <scope>NUCLEOTIDE SEQUENCE [LARGE SCALE GENOMIC DNA]</scope>
    <source>
        <strain evidence="3 4">CGMCC 1.12859</strain>
    </source>
</reference>
<dbReference type="InterPro" id="IPR006015">
    <property type="entry name" value="Universal_stress_UspA"/>
</dbReference>
<evidence type="ECO:0000313" key="3">
    <source>
        <dbReference type="EMBL" id="MFD1568938.1"/>
    </source>
</evidence>
<dbReference type="InterPro" id="IPR014729">
    <property type="entry name" value="Rossmann-like_a/b/a_fold"/>
</dbReference>
<dbReference type="PIRSF" id="PIRSF006276">
    <property type="entry name" value="UspA"/>
    <property type="match status" value="1"/>
</dbReference>
<protein>
    <submittedName>
        <fullName evidence="3">Universal stress protein</fullName>
    </submittedName>
</protein>
<dbReference type="EMBL" id="JBHUCZ010000029">
    <property type="protein sequence ID" value="MFD1568938.1"/>
    <property type="molecule type" value="Genomic_DNA"/>
</dbReference>
<accession>A0ABD6BUZ0</accession>
<dbReference type="InterPro" id="IPR006016">
    <property type="entry name" value="UspA"/>
</dbReference>
<dbReference type="CDD" id="cd00293">
    <property type="entry name" value="USP-like"/>
    <property type="match status" value="1"/>
</dbReference>
<dbReference type="Gene3D" id="3.40.50.620">
    <property type="entry name" value="HUPs"/>
    <property type="match status" value="1"/>
</dbReference>
<dbReference type="Pfam" id="PF00582">
    <property type="entry name" value="Usp"/>
    <property type="match status" value="1"/>
</dbReference>
<feature type="domain" description="UspA" evidence="2">
    <location>
        <begin position="1"/>
        <end position="138"/>
    </location>
</feature>
<dbReference type="Proteomes" id="UP001597139">
    <property type="component" value="Unassembled WGS sequence"/>
</dbReference>
<proteinExistence type="inferred from homology"/>
<keyword evidence="4" id="KW-1185">Reference proteome</keyword>
<dbReference type="PANTHER" id="PTHR46268">
    <property type="entry name" value="STRESS RESPONSE PROTEIN NHAX"/>
    <property type="match status" value="1"/>
</dbReference>
<comment type="caution">
    <text evidence="3">The sequence shown here is derived from an EMBL/GenBank/DDBJ whole genome shotgun (WGS) entry which is preliminary data.</text>
</comment>
<evidence type="ECO:0000259" key="2">
    <source>
        <dbReference type="Pfam" id="PF00582"/>
    </source>
</evidence>
<dbReference type="PANTHER" id="PTHR46268:SF6">
    <property type="entry name" value="UNIVERSAL STRESS PROTEIN UP12"/>
    <property type="match status" value="1"/>
</dbReference>
<dbReference type="PRINTS" id="PR01438">
    <property type="entry name" value="UNVRSLSTRESS"/>
</dbReference>
<organism evidence="3 4">
    <name type="scientific">Halolamina litorea</name>
    <dbReference type="NCBI Taxonomy" id="1515593"/>
    <lineage>
        <taxon>Archaea</taxon>
        <taxon>Methanobacteriati</taxon>
        <taxon>Methanobacteriota</taxon>
        <taxon>Stenosarchaea group</taxon>
        <taxon>Halobacteria</taxon>
        <taxon>Halobacteriales</taxon>
        <taxon>Haloferacaceae</taxon>
    </lineage>
</organism>
<dbReference type="RefSeq" id="WP_267645093.1">
    <property type="nucleotide sequence ID" value="NZ_JANHGR010000001.1"/>
</dbReference>
<gene>
    <name evidence="3" type="ORF">ACFSAU_15695</name>
</gene>
<sequence>MYDNILLPTDGSDGTDRIAAHAIHIARQNDATLHILHVVDTSVLPLDAHSQSFYDQMEAAGRSSVVEIRDRAIDAGVHAVDSLHRGTPYRTILDYAEENDIDLIVLGTHGRGGVRRALLGSVAERVVRLSEAPVLTVRTLPLGE</sequence>
<evidence type="ECO:0000256" key="1">
    <source>
        <dbReference type="ARBA" id="ARBA00008791"/>
    </source>
</evidence>
<dbReference type="AlphaFoldDB" id="A0ABD6BUZ0"/>